<dbReference type="Pfam" id="PF11306">
    <property type="entry name" value="DUF3108"/>
    <property type="match status" value="1"/>
</dbReference>
<name>A0A6B1G5W9_9CHLR</name>
<dbReference type="AlphaFoldDB" id="A0A6B1G5W9"/>
<dbReference type="EMBL" id="VYDA01000262">
    <property type="protein sequence ID" value="MYH61494.1"/>
    <property type="molecule type" value="Genomic_DNA"/>
</dbReference>
<reference evidence="1" key="1">
    <citation type="submission" date="2019-09" db="EMBL/GenBank/DDBJ databases">
        <title>Characterisation of the sponge microbiome using genome-centric metagenomics.</title>
        <authorList>
            <person name="Engelberts J.P."/>
            <person name="Robbins S.J."/>
            <person name="De Goeij J.M."/>
            <person name="Aranda M."/>
            <person name="Bell S.C."/>
            <person name="Webster N.S."/>
        </authorList>
    </citation>
    <scope>NUCLEOTIDE SEQUENCE</scope>
    <source>
        <strain evidence="1">SB0675_bin_29</strain>
    </source>
</reference>
<protein>
    <submittedName>
        <fullName evidence="1">DUF3108 domain-containing protein</fullName>
    </submittedName>
</protein>
<dbReference type="InterPro" id="IPR021457">
    <property type="entry name" value="DUF3108"/>
</dbReference>
<sequence>MSSERRLPYAKRLSREEVAPSPTPFVVTKGFSLSSLLFALSCFLFALSACGSSPPQPLIFGEPVWADGETSVYRVTNREDRIVGTAAFQVNHRQQDGGWTLLREIIDAGVSEQATIEMQPAGYRPVYSHLVRTFGGGKQVVETQFEGAQVDIALTNRQGATVYQRVQVPSDIRDERTLLLIMRALPLAQGYATRINSFLPIAGQMERVALQVRRTENVSVPAGSFDTWVVELKANDRTTRAWVAQSAPFPVVKFIDGRSQATFELTGFE</sequence>
<accession>A0A6B1G5W9</accession>
<gene>
    <name evidence="1" type="ORF">F4148_06915</name>
</gene>
<proteinExistence type="predicted"/>
<evidence type="ECO:0000313" key="1">
    <source>
        <dbReference type="EMBL" id="MYH61494.1"/>
    </source>
</evidence>
<comment type="caution">
    <text evidence="1">The sequence shown here is derived from an EMBL/GenBank/DDBJ whole genome shotgun (WGS) entry which is preliminary data.</text>
</comment>
<organism evidence="1">
    <name type="scientific">Caldilineaceae bacterium SB0675_bin_29</name>
    <dbReference type="NCBI Taxonomy" id="2605266"/>
    <lineage>
        <taxon>Bacteria</taxon>
        <taxon>Bacillati</taxon>
        <taxon>Chloroflexota</taxon>
        <taxon>Caldilineae</taxon>
        <taxon>Caldilineales</taxon>
        <taxon>Caldilineaceae</taxon>
    </lineage>
</organism>